<reference evidence="1" key="1">
    <citation type="journal article" date="2016" name="Nat. Genet.">
        <title>A high-quality carrot genome assembly provides new insights into carotenoid accumulation and asterid genome evolution.</title>
        <authorList>
            <person name="Iorizzo M."/>
            <person name="Ellison S."/>
            <person name="Senalik D."/>
            <person name="Zeng P."/>
            <person name="Satapoomin P."/>
            <person name="Huang J."/>
            <person name="Bowman M."/>
            <person name="Iovene M."/>
            <person name="Sanseverino W."/>
            <person name="Cavagnaro P."/>
            <person name="Yildiz M."/>
            <person name="Macko-Podgorni A."/>
            <person name="Moranska E."/>
            <person name="Grzebelus E."/>
            <person name="Grzebelus D."/>
            <person name="Ashrafi H."/>
            <person name="Zheng Z."/>
            <person name="Cheng S."/>
            <person name="Spooner D."/>
            <person name="Van Deynze A."/>
            <person name="Simon P."/>
        </authorList>
    </citation>
    <scope>NUCLEOTIDE SEQUENCE [LARGE SCALE GENOMIC DNA]</scope>
    <source>
        <tissue evidence="1">Leaf</tissue>
    </source>
</reference>
<evidence type="ECO:0008006" key="2">
    <source>
        <dbReference type="Google" id="ProtNLM"/>
    </source>
</evidence>
<organism evidence="1">
    <name type="scientific">Daucus carota subsp. sativus</name>
    <name type="common">Carrot</name>
    <dbReference type="NCBI Taxonomy" id="79200"/>
    <lineage>
        <taxon>Eukaryota</taxon>
        <taxon>Viridiplantae</taxon>
        <taxon>Streptophyta</taxon>
        <taxon>Embryophyta</taxon>
        <taxon>Tracheophyta</taxon>
        <taxon>Spermatophyta</taxon>
        <taxon>Magnoliopsida</taxon>
        <taxon>eudicotyledons</taxon>
        <taxon>Gunneridae</taxon>
        <taxon>Pentapetalae</taxon>
        <taxon>asterids</taxon>
        <taxon>campanulids</taxon>
        <taxon>Apiales</taxon>
        <taxon>Apiaceae</taxon>
        <taxon>Apioideae</taxon>
        <taxon>Scandiceae</taxon>
        <taxon>Daucinae</taxon>
        <taxon>Daucus</taxon>
        <taxon>Daucus sect. Daucus</taxon>
    </lineage>
</organism>
<dbReference type="SUPFAM" id="SSF54928">
    <property type="entry name" value="RNA-binding domain, RBD"/>
    <property type="match status" value="1"/>
</dbReference>
<dbReference type="InterPro" id="IPR035979">
    <property type="entry name" value="RBD_domain_sf"/>
</dbReference>
<comment type="caution">
    <text evidence="1">The sequence shown here is derived from an EMBL/GenBank/DDBJ whole genome shotgun (WGS) entry which is preliminary data.</text>
</comment>
<dbReference type="GO" id="GO:0003676">
    <property type="term" value="F:nucleic acid binding"/>
    <property type="evidence" value="ECO:0007669"/>
    <property type="project" value="InterPro"/>
</dbReference>
<dbReference type="Gramene" id="KZM93512">
    <property type="protein sequence ID" value="KZM93512"/>
    <property type="gene ID" value="DCAR_016757"/>
</dbReference>
<dbReference type="AlphaFoldDB" id="A0A161ZYR8"/>
<proteinExistence type="predicted"/>
<protein>
    <recommendedName>
        <fullName evidence="2">RRM domain-containing protein</fullName>
    </recommendedName>
</protein>
<dbReference type="EMBL" id="LNRQ01000005">
    <property type="protein sequence ID" value="KZM93512.1"/>
    <property type="molecule type" value="Genomic_DNA"/>
</dbReference>
<evidence type="ECO:0000313" key="1">
    <source>
        <dbReference type="EMBL" id="KZM93512.1"/>
    </source>
</evidence>
<sequence>MALYTSYSKSPLFSLQFQRIIAPKSSKPSILTIPISQKFQISVQSKRNLQIPSCSLSSNDEVPSSNIVLVKGLPLSVLEGRLKTAFAHFGEVRPSSSEYLA</sequence>
<name>A0A161ZYR8_DAUCS</name>
<accession>A0A161ZYR8</accession>
<gene>
    <name evidence="1" type="ORF">DCAR_016757</name>
</gene>